<accession>A0A0M0JY62</accession>
<comment type="caution">
    <text evidence="2">The sequence shown here is derived from an EMBL/GenBank/DDBJ whole genome shotgun (WGS) entry which is preliminary data.</text>
</comment>
<dbReference type="AlphaFoldDB" id="A0A0M0JY62"/>
<gene>
    <name evidence="2" type="ORF">Ctob_011069</name>
</gene>
<sequence length="140" mass="15462">MREREQALLSRLDHNDQAIAAVLAEHARKVDMPGLEALLALKADKKSADQRLRDAARQLAELREQVFARCESLQQAMQQAMQEMQLLDSRLNGAHDGPSLAPTVTSAAMGFGGEHEEVRVNAAEVAAAQRRLEEHLEARS</sequence>
<keyword evidence="1" id="KW-0175">Coiled coil</keyword>
<feature type="coiled-coil region" evidence="1">
    <location>
        <begin position="38"/>
        <end position="90"/>
    </location>
</feature>
<evidence type="ECO:0000313" key="3">
    <source>
        <dbReference type="Proteomes" id="UP000037460"/>
    </source>
</evidence>
<keyword evidence="3" id="KW-1185">Reference proteome</keyword>
<reference evidence="3" key="1">
    <citation type="journal article" date="2015" name="PLoS Genet.">
        <title>Genome Sequence and Transcriptome Analyses of Chrysochromulina tobin: Metabolic Tools for Enhanced Algal Fitness in the Prominent Order Prymnesiales (Haptophyceae).</title>
        <authorList>
            <person name="Hovde B.T."/>
            <person name="Deodato C.R."/>
            <person name="Hunsperger H.M."/>
            <person name="Ryken S.A."/>
            <person name="Yost W."/>
            <person name="Jha R.K."/>
            <person name="Patterson J."/>
            <person name="Monnat R.J. Jr."/>
            <person name="Barlow S.B."/>
            <person name="Starkenburg S.R."/>
            <person name="Cattolico R.A."/>
        </authorList>
    </citation>
    <scope>NUCLEOTIDE SEQUENCE</scope>
    <source>
        <strain evidence="3">CCMP291</strain>
    </source>
</reference>
<dbReference type="Proteomes" id="UP000037460">
    <property type="component" value="Unassembled WGS sequence"/>
</dbReference>
<evidence type="ECO:0000313" key="2">
    <source>
        <dbReference type="EMBL" id="KOO31499.1"/>
    </source>
</evidence>
<dbReference type="EMBL" id="JWZX01002001">
    <property type="protein sequence ID" value="KOO31499.1"/>
    <property type="molecule type" value="Genomic_DNA"/>
</dbReference>
<protein>
    <submittedName>
        <fullName evidence="2">Uncharacterized protein</fullName>
    </submittedName>
</protein>
<evidence type="ECO:0000256" key="1">
    <source>
        <dbReference type="SAM" id="Coils"/>
    </source>
</evidence>
<organism evidence="2 3">
    <name type="scientific">Chrysochromulina tobinii</name>
    <dbReference type="NCBI Taxonomy" id="1460289"/>
    <lineage>
        <taxon>Eukaryota</taxon>
        <taxon>Haptista</taxon>
        <taxon>Haptophyta</taxon>
        <taxon>Prymnesiophyceae</taxon>
        <taxon>Prymnesiales</taxon>
        <taxon>Chrysochromulinaceae</taxon>
        <taxon>Chrysochromulina</taxon>
    </lineage>
</organism>
<proteinExistence type="predicted"/>
<name>A0A0M0JY62_9EUKA</name>